<feature type="transmembrane region" description="Helical" evidence="6">
    <location>
        <begin position="207"/>
        <end position="227"/>
    </location>
</feature>
<dbReference type="InterPro" id="IPR003661">
    <property type="entry name" value="HisK_dim/P_dom"/>
</dbReference>
<dbReference type="SUPFAM" id="SSF47384">
    <property type="entry name" value="Homodimeric domain of signal transducing histidine kinase"/>
    <property type="match status" value="1"/>
</dbReference>
<dbReference type="Gene3D" id="3.40.50.2300">
    <property type="match status" value="1"/>
</dbReference>
<dbReference type="Gene3D" id="1.10.287.130">
    <property type="match status" value="1"/>
</dbReference>
<dbReference type="SMART" id="SM00388">
    <property type="entry name" value="HisKA"/>
    <property type="match status" value="1"/>
</dbReference>
<evidence type="ECO:0000256" key="2">
    <source>
        <dbReference type="ARBA" id="ARBA00012438"/>
    </source>
</evidence>
<dbReference type="Pfam" id="PF00072">
    <property type="entry name" value="Response_reg"/>
    <property type="match status" value="1"/>
</dbReference>
<feature type="transmembrane region" description="Helical" evidence="6">
    <location>
        <begin position="23"/>
        <end position="43"/>
    </location>
</feature>
<dbReference type="PANTHER" id="PTHR43065">
    <property type="entry name" value="SENSOR HISTIDINE KINASE"/>
    <property type="match status" value="1"/>
</dbReference>
<dbReference type="InterPro" id="IPR003594">
    <property type="entry name" value="HATPase_dom"/>
</dbReference>
<dbReference type="SUPFAM" id="SSF52172">
    <property type="entry name" value="CheY-like"/>
    <property type="match status" value="1"/>
</dbReference>
<keyword evidence="10" id="KW-1185">Reference proteome</keyword>
<evidence type="ECO:0000259" key="8">
    <source>
        <dbReference type="PROSITE" id="PS50110"/>
    </source>
</evidence>
<organism evidence="9 10">
    <name type="scientific">Sphingobium cloacae</name>
    <dbReference type="NCBI Taxonomy" id="120107"/>
    <lineage>
        <taxon>Bacteria</taxon>
        <taxon>Pseudomonadati</taxon>
        <taxon>Pseudomonadota</taxon>
        <taxon>Alphaproteobacteria</taxon>
        <taxon>Sphingomonadales</taxon>
        <taxon>Sphingomonadaceae</taxon>
        <taxon>Sphingobium</taxon>
    </lineage>
</organism>
<keyword evidence="6" id="KW-0472">Membrane</keyword>
<dbReference type="Pfam" id="PF02518">
    <property type="entry name" value="HATPase_c"/>
    <property type="match status" value="1"/>
</dbReference>
<evidence type="ECO:0000313" key="9">
    <source>
        <dbReference type="EMBL" id="BAV65995.1"/>
    </source>
</evidence>
<proteinExistence type="predicted"/>
<evidence type="ECO:0000256" key="6">
    <source>
        <dbReference type="SAM" id="Phobius"/>
    </source>
</evidence>
<dbReference type="InterPro" id="IPR001789">
    <property type="entry name" value="Sig_transdc_resp-reg_receiver"/>
</dbReference>
<dbReference type="SMART" id="SM00448">
    <property type="entry name" value="REC"/>
    <property type="match status" value="1"/>
</dbReference>
<dbReference type="InterPro" id="IPR004358">
    <property type="entry name" value="Sig_transdc_His_kin-like_C"/>
</dbReference>
<dbReference type="EMBL" id="AP017655">
    <property type="protein sequence ID" value="BAV65995.1"/>
    <property type="molecule type" value="Genomic_DNA"/>
</dbReference>
<dbReference type="SMART" id="SM00387">
    <property type="entry name" value="HATPase_c"/>
    <property type="match status" value="1"/>
</dbReference>
<feature type="coiled-coil region" evidence="5">
    <location>
        <begin position="230"/>
        <end position="285"/>
    </location>
</feature>
<keyword evidence="6" id="KW-0812">Transmembrane</keyword>
<keyword evidence="3 4" id="KW-0597">Phosphoprotein</keyword>
<accession>A0A1E1F645</accession>
<dbReference type="Proteomes" id="UP000218272">
    <property type="component" value="Chromosome SCLO_1"/>
</dbReference>
<dbReference type="CDD" id="cd00082">
    <property type="entry name" value="HisKA"/>
    <property type="match status" value="1"/>
</dbReference>
<evidence type="ECO:0000256" key="4">
    <source>
        <dbReference type="PROSITE-ProRule" id="PRU00169"/>
    </source>
</evidence>
<gene>
    <name evidence="9" type="ORF">SCLO_1029550</name>
</gene>
<dbReference type="GO" id="GO:0000155">
    <property type="term" value="F:phosphorelay sensor kinase activity"/>
    <property type="evidence" value="ECO:0007669"/>
    <property type="project" value="InterPro"/>
</dbReference>
<dbReference type="OrthoDB" id="9796100at2"/>
<keyword evidence="5" id="KW-0175">Coiled coil</keyword>
<dbReference type="PROSITE" id="PS50109">
    <property type="entry name" value="HIS_KIN"/>
    <property type="match status" value="1"/>
</dbReference>
<evidence type="ECO:0000256" key="3">
    <source>
        <dbReference type="ARBA" id="ARBA00022553"/>
    </source>
</evidence>
<dbReference type="InterPro" id="IPR036097">
    <property type="entry name" value="HisK_dim/P_sf"/>
</dbReference>
<evidence type="ECO:0000256" key="5">
    <source>
        <dbReference type="SAM" id="Coils"/>
    </source>
</evidence>
<comment type="catalytic activity">
    <reaction evidence="1">
        <text>ATP + protein L-histidine = ADP + protein N-phospho-L-histidine.</text>
        <dbReference type="EC" id="2.7.13.3"/>
    </reaction>
</comment>
<feature type="domain" description="Response regulatory" evidence="8">
    <location>
        <begin position="539"/>
        <end position="652"/>
    </location>
</feature>
<feature type="modified residue" description="4-aspartylphosphate" evidence="4">
    <location>
        <position position="589"/>
    </location>
</feature>
<name>A0A1E1F645_9SPHN</name>
<dbReference type="EC" id="2.7.13.3" evidence="2"/>
<protein>
    <recommendedName>
        <fullName evidence="2">histidine kinase</fullName>
        <ecNumber evidence="2">2.7.13.3</ecNumber>
    </recommendedName>
</protein>
<dbReference type="SUPFAM" id="SSF55874">
    <property type="entry name" value="ATPase domain of HSP90 chaperone/DNA topoisomerase II/histidine kinase"/>
    <property type="match status" value="1"/>
</dbReference>
<evidence type="ECO:0000256" key="1">
    <source>
        <dbReference type="ARBA" id="ARBA00000085"/>
    </source>
</evidence>
<dbReference type="AlphaFoldDB" id="A0A1E1F645"/>
<sequence length="665" mass="73146">MAQGDFTESEEEGRGWRSHLRRAFAPVLAILLIGALGALLYGASSASRDHSQALAEQQKSYEVITLTRTFQATTARAEVTLARYVISMDPDTGRLFQDQWRTAASQIKSLTFATRNSGWQHDNVRELQQAFVERGKTLSQIGLRTTYDQKMGALAQFHKAGKSEDLARLTTALDHVIQAENKRLAERSLAVSLAGDRSAWVSRTYRLLGLALLVSVLCALWLANAAYSERRNARRLAEAETDRADRLEAAVSARTVELSQAYEQLKKETAERAIIEENLRQMQKMDAIGQLTGGIAHDFNNMLAVVVGGLELAKRKLRLKPEEASRHLSNAMEGAHRAAALTRRLLAFARSEPLLPNALDPDLLLADMQELIDRTIGDQITVAFRHHARGWRIFVDQQQMENAIINLCVNARDAMDGRGKLTIETGQAQLGENEVGECPAGDYVTLAVTDDGCGMSQDILARVFEPFFTTKPVGKGTGLGLSQIFGFVRQSEGEIRIESEEGKGTRVQIHLPRRIVAESHTPGIVQDVEREPTLHPPTRILVVEDDPRVLSQSMAALAELGHLPLACDSPTKAEKLLATNRDIGLIMTDVLMPDMTGPELIRSLPDIYAHLPVLFVTGYAGDTTESADFAGYEVLRKPYTLAALSMALSNALNGSRHRETVAAAE</sequence>
<dbReference type="InterPro" id="IPR005467">
    <property type="entry name" value="His_kinase_dom"/>
</dbReference>
<reference evidence="9 10" key="1">
    <citation type="submission" date="2016-10" db="EMBL/GenBank/DDBJ databases">
        <title>Complete Genome Sequence of the Nonylphenol-Degrading Bacterium Sphingobium cloacae JCM 10874T.</title>
        <authorList>
            <person name="Ootsuka M."/>
            <person name="Nishizawa T."/>
            <person name="Ohta H."/>
        </authorList>
    </citation>
    <scope>NUCLEOTIDE SEQUENCE [LARGE SCALE GENOMIC DNA]</scope>
    <source>
        <strain evidence="9 10">JCM 10874</strain>
    </source>
</reference>
<evidence type="ECO:0000259" key="7">
    <source>
        <dbReference type="PROSITE" id="PS50109"/>
    </source>
</evidence>
<keyword evidence="9" id="KW-0418">Kinase</keyword>
<dbReference type="PANTHER" id="PTHR43065:SF42">
    <property type="entry name" value="TWO-COMPONENT SENSOR PPRA"/>
    <property type="match status" value="1"/>
</dbReference>
<evidence type="ECO:0000313" key="10">
    <source>
        <dbReference type="Proteomes" id="UP000218272"/>
    </source>
</evidence>
<dbReference type="InterPro" id="IPR036890">
    <property type="entry name" value="HATPase_C_sf"/>
</dbReference>
<keyword evidence="6" id="KW-1133">Transmembrane helix</keyword>
<dbReference type="InterPro" id="IPR011006">
    <property type="entry name" value="CheY-like_superfamily"/>
</dbReference>
<keyword evidence="9" id="KW-0808">Transferase</keyword>
<dbReference type="PRINTS" id="PR00344">
    <property type="entry name" value="BCTRLSENSOR"/>
</dbReference>
<dbReference type="RefSeq" id="WP_066518073.1">
    <property type="nucleotide sequence ID" value="NZ_AP017655.1"/>
</dbReference>
<dbReference type="Pfam" id="PF00512">
    <property type="entry name" value="HisKA"/>
    <property type="match status" value="1"/>
</dbReference>
<dbReference type="Gene3D" id="3.30.565.10">
    <property type="entry name" value="Histidine kinase-like ATPase, C-terminal domain"/>
    <property type="match status" value="1"/>
</dbReference>
<dbReference type="KEGG" id="sclo:SCLO_1029550"/>
<feature type="domain" description="Histidine kinase" evidence="7">
    <location>
        <begin position="294"/>
        <end position="515"/>
    </location>
</feature>
<dbReference type="PROSITE" id="PS50110">
    <property type="entry name" value="RESPONSE_REGULATORY"/>
    <property type="match status" value="1"/>
</dbReference>